<sequence>MKHAWRIGVCAAVVSCASLVGLVAQHEHASATGPDAASAPGPTSAPNTVTAERPILAVVGASISDGVGATKPDDAWPQVLAQQLGWQSVVSADPGAGYIALGKHRLGPMLKLLAKLQLHEHHPTMVIVQSGYNDIGMPPAELAASVHKVIGEIQTQAPDAALGVMTVFPKGQPSSAAWATDETIVAAARATDPHVYVFDPLTSHWVFPTVSDRLHPTSAGHRWIADKLADDFRHDGLTRGLTH</sequence>
<keyword evidence="1" id="KW-0732">Signal</keyword>
<dbReference type="Pfam" id="PF13472">
    <property type="entry name" value="Lipase_GDSL_2"/>
    <property type="match status" value="1"/>
</dbReference>
<dbReference type="GO" id="GO:0016787">
    <property type="term" value="F:hydrolase activity"/>
    <property type="evidence" value="ECO:0007669"/>
    <property type="project" value="UniProtKB-KW"/>
</dbReference>
<dbReference type="RefSeq" id="WP_215923469.1">
    <property type="nucleotide sequence ID" value="NZ_JAHKNI010000021.1"/>
</dbReference>
<reference evidence="3 4" key="1">
    <citation type="submission" date="2021-06" db="EMBL/GenBank/DDBJ databases">
        <title>Actinomycetes sequencing.</title>
        <authorList>
            <person name="Shan Q."/>
        </authorList>
    </citation>
    <scope>NUCLEOTIDE SEQUENCE [LARGE SCALE GENOMIC DNA]</scope>
    <source>
        <strain evidence="3 4">NEAU-G5</strain>
    </source>
</reference>
<dbReference type="SUPFAM" id="SSF52266">
    <property type="entry name" value="SGNH hydrolase"/>
    <property type="match status" value="1"/>
</dbReference>
<feature type="domain" description="SGNH hydrolase-type esterase" evidence="2">
    <location>
        <begin position="59"/>
        <end position="222"/>
    </location>
</feature>
<evidence type="ECO:0000313" key="3">
    <source>
        <dbReference type="EMBL" id="MBU3067388.1"/>
    </source>
</evidence>
<dbReference type="InterPro" id="IPR013830">
    <property type="entry name" value="SGNH_hydro"/>
</dbReference>
<keyword evidence="3" id="KW-0378">Hydrolase</keyword>
<feature type="signal peptide" evidence="1">
    <location>
        <begin position="1"/>
        <end position="29"/>
    </location>
</feature>
<gene>
    <name evidence="3" type="ORF">KO481_38435</name>
</gene>
<feature type="chain" id="PRO_5046465135" evidence="1">
    <location>
        <begin position="30"/>
        <end position="243"/>
    </location>
</feature>
<dbReference type="InterPro" id="IPR036514">
    <property type="entry name" value="SGNH_hydro_sf"/>
</dbReference>
<protein>
    <submittedName>
        <fullName evidence="3">SGNH/GDSL hydrolase family protein</fullName>
    </submittedName>
</protein>
<accession>A0ABS6BB53</accession>
<evidence type="ECO:0000313" key="4">
    <source>
        <dbReference type="Proteomes" id="UP000733379"/>
    </source>
</evidence>
<dbReference type="EMBL" id="JAHKNI010000021">
    <property type="protein sequence ID" value="MBU3067388.1"/>
    <property type="molecule type" value="Genomic_DNA"/>
</dbReference>
<comment type="caution">
    <text evidence="3">The sequence shown here is derived from an EMBL/GenBank/DDBJ whole genome shotgun (WGS) entry which is preliminary data.</text>
</comment>
<dbReference type="CDD" id="cd00229">
    <property type="entry name" value="SGNH_hydrolase"/>
    <property type="match status" value="1"/>
</dbReference>
<organism evidence="3 4">
    <name type="scientific">Nocardia albiluteola</name>
    <dbReference type="NCBI Taxonomy" id="2842303"/>
    <lineage>
        <taxon>Bacteria</taxon>
        <taxon>Bacillati</taxon>
        <taxon>Actinomycetota</taxon>
        <taxon>Actinomycetes</taxon>
        <taxon>Mycobacteriales</taxon>
        <taxon>Nocardiaceae</taxon>
        <taxon>Nocardia</taxon>
    </lineage>
</organism>
<name>A0ABS6BB53_9NOCA</name>
<dbReference type="Gene3D" id="3.40.50.1110">
    <property type="entry name" value="SGNH hydrolase"/>
    <property type="match status" value="1"/>
</dbReference>
<keyword evidence="4" id="KW-1185">Reference proteome</keyword>
<evidence type="ECO:0000256" key="1">
    <source>
        <dbReference type="SAM" id="SignalP"/>
    </source>
</evidence>
<evidence type="ECO:0000259" key="2">
    <source>
        <dbReference type="Pfam" id="PF13472"/>
    </source>
</evidence>
<proteinExistence type="predicted"/>
<dbReference type="Proteomes" id="UP000733379">
    <property type="component" value="Unassembled WGS sequence"/>
</dbReference>